<gene>
    <name evidence="1" type="ORF">SAMN05660742_12132</name>
</gene>
<dbReference type="AlphaFoldDB" id="A0A1H7CLW5"/>
<dbReference type="GO" id="GO:0016787">
    <property type="term" value="F:hydrolase activity"/>
    <property type="evidence" value="ECO:0007669"/>
    <property type="project" value="UniProtKB-KW"/>
</dbReference>
<keyword evidence="1" id="KW-0378">Hydrolase</keyword>
<accession>A0A1H7CLW5</accession>
<proteinExistence type="predicted"/>
<protein>
    <submittedName>
        <fullName evidence="1">Predicted hydrolase, HAD superfamily</fullName>
    </submittedName>
</protein>
<reference evidence="1 2" key="1">
    <citation type="submission" date="2016-10" db="EMBL/GenBank/DDBJ databases">
        <authorList>
            <person name="de Groot N.N."/>
        </authorList>
    </citation>
    <scope>NUCLEOTIDE SEQUENCE [LARGE SCALE GENOMIC DNA]</scope>
    <source>
        <strain evidence="1 2">DSM 2179</strain>
    </source>
</reference>
<sequence>MTECEYIIQTFKENFGKMEHKKIILYGIGVNTKTILEIFPQYNFLGLLDGFKDSGELYGKPIFPIDQVQFLRPDCIIIVARANSSKIICTRIGDFCKKNAIELYDIHGVKLLQEAKQTLVDHPYFAINEEQLKTEILQHDIISFDIFDTLLIRRVMYPEDVFALVEKTTEIKGFCNIRIESEKELYRQGRNPTHEEIYRVLAEKLTITWEQAESLMEREIQTERALLFSREDMLRMLQFAVAQGKRVFLISDMYLSRKLIESILIDCGFSGYEDIFVSVEYQTLKTQNLYEVFKKRVQGKSYLHIGDNADADIVYAQMHGLDSFRIYNAIDMAEISSYAFILEKAESLSERILVGFFLSKVFNSPFALEKSGGKAKIGDGYTMGYLFIGPLLTAFMAWLLYETAKDYSRILFSARDGYIFSEMYQLLRKKYPKRKIPKADYFYTSRMAAISATLFTEEDICYALRIAFDGTPADMLRQRFFLLDEEILPIRRHETLNEYVMRHKNKIFQRSSVLRGRYWQYIDSLKLEPDERLAFFDFVSSGTCQMCLLDLLDYPMNGFYFIQFAEDYGKKQALNMKAFVEDGFLYDLQSYLSHNYLLIESIIVSLMPTLKSFTEDGRPIYINEKRSHGELLYVKDVQAGILSYFKEYLTIGDIFSFDIRPQFVDVIYSLIQKKYSRVDNCVFENSLSRDEFCNREYVMDNRI</sequence>
<evidence type="ECO:0000313" key="2">
    <source>
        <dbReference type="Proteomes" id="UP000199662"/>
    </source>
</evidence>
<dbReference type="Proteomes" id="UP000199662">
    <property type="component" value="Unassembled WGS sequence"/>
</dbReference>
<dbReference type="SUPFAM" id="SSF56784">
    <property type="entry name" value="HAD-like"/>
    <property type="match status" value="1"/>
</dbReference>
<dbReference type="STRING" id="84035.SAMN05660742_12132"/>
<organism evidence="1 2">
    <name type="scientific">Propionispira arboris</name>
    <dbReference type="NCBI Taxonomy" id="84035"/>
    <lineage>
        <taxon>Bacteria</taxon>
        <taxon>Bacillati</taxon>
        <taxon>Bacillota</taxon>
        <taxon>Negativicutes</taxon>
        <taxon>Selenomonadales</taxon>
        <taxon>Selenomonadaceae</taxon>
        <taxon>Propionispira</taxon>
    </lineage>
</organism>
<dbReference type="EMBL" id="FNZK01000021">
    <property type="protein sequence ID" value="SEJ87690.1"/>
    <property type="molecule type" value="Genomic_DNA"/>
</dbReference>
<dbReference type="RefSeq" id="WP_091834542.1">
    <property type="nucleotide sequence ID" value="NZ_FNZK01000021.1"/>
</dbReference>
<evidence type="ECO:0000313" key="1">
    <source>
        <dbReference type="EMBL" id="SEJ87690.1"/>
    </source>
</evidence>
<dbReference type="InterPro" id="IPR023214">
    <property type="entry name" value="HAD_sf"/>
</dbReference>
<keyword evidence="2" id="KW-1185">Reference proteome</keyword>
<dbReference type="Gene3D" id="3.40.50.1000">
    <property type="entry name" value="HAD superfamily/HAD-like"/>
    <property type="match status" value="1"/>
</dbReference>
<dbReference type="InterPro" id="IPR036412">
    <property type="entry name" value="HAD-like_sf"/>
</dbReference>
<name>A0A1H7CLW5_9FIRM</name>
<dbReference type="Gene3D" id="1.10.150.400">
    <property type="match status" value="1"/>
</dbReference>